<dbReference type="GO" id="GO:0003700">
    <property type="term" value="F:DNA-binding transcription factor activity"/>
    <property type="evidence" value="ECO:0007669"/>
    <property type="project" value="InterPro"/>
</dbReference>
<evidence type="ECO:0000256" key="2">
    <source>
        <dbReference type="ARBA" id="ARBA00023125"/>
    </source>
</evidence>
<evidence type="ECO:0000256" key="3">
    <source>
        <dbReference type="ARBA" id="ARBA00023163"/>
    </source>
</evidence>
<dbReference type="PANTHER" id="PTHR46796:SF13">
    <property type="entry name" value="HTH-TYPE TRANSCRIPTIONAL ACTIVATOR RHAS"/>
    <property type="match status" value="1"/>
</dbReference>
<dbReference type="InterPro" id="IPR018060">
    <property type="entry name" value="HTH_AraC"/>
</dbReference>
<keyword evidence="3" id="KW-0804">Transcription</keyword>
<keyword evidence="1" id="KW-0805">Transcription regulation</keyword>
<dbReference type="RefSeq" id="WP_142053250.1">
    <property type="nucleotide sequence ID" value="NZ_VFPA01000001.1"/>
</dbReference>
<dbReference type="SUPFAM" id="SSF46689">
    <property type="entry name" value="Homeodomain-like"/>
    <property type="match status" value="2"/>
</dbReference>
<keyword evidence="2" id="KW-0238">DNA-binding</keyword>
<dbReference type="InterPro" id="IPR009057">
    <property type="entry name" value="Homeodomain-like_sf"/>
</dbReference>
<keyword evidence="6" id="KW-1185">Reference proteome</keyword>
<evidence type="ECO:0000313" key="6">
    <source>
        <dbReference type="Proteomes" id="UP000315677"/>
    </source>
</evidence>
<evidence type="ECO:0000259" key="4">
    <source>
        <dbReference type="PROSITE" id="PS01124"/>
    </source>
</evidence>
<dbReference type="AlphaFoldDB" id="A0A543E3X1"/>
<name>A0A543E3X1_9PSEU</name>
<organism evidence="5 6">
    <name type="scientific">Pseudonocardia kunmingensis</name>
    <dbReference type="NCBI Taxonomy" id="630975"/>
    <lineage>
        <taxon>Bacteria</taxon>
        <taxon>Bacillati</taxon>
        <taxon>Actinomycetota</taxon>
        <taxon>Actinomycetes</taxon>
        <taxon>Pseudonocardiales</taxon>
        <taxon>Pseudonocardiaceae</taxon>
        <taxon>Pseudonocardia</taxon>
    </lineage>
</organism>
<evidence type="ECO:0000313" key="5">
    <source>
        <dbReference type="EMBL" id="TQM16304.1"/>
    </source>
</evidence>
<dbReference type="InterPro" id="IPR050204">
    <property type="entry name" value="AraC_XylS_family_regulators"/>
</dbReference>
<evidence type="ECO:0000256" key="1">
    <source>
        <dbReference type="ARBA" id="ARBA00023015"/>
    </source>
</evidence>
<dbReference type="Gene3D" id="1.10.10.60">
    <property type="entry name" value="Homeodomain-like"/>
    <property type="match status" value="2"/>
</dbReference>
<proteinExistence type="predicted"/>
<dbReference type="PANTHER" id="PTHR46796">
    <property type="entry name" value="HTH-TYPE TRANSCRIPTIONAL ACTIVATOR RHAS-RELATED"/>
    <property type="match status" value="1"/>
</dbReference>
<feature type="domain" description="HTH araC/xylS-type" evidence="4">
    <location>
        <begin position="211"/>
        <end position="309"/>
    </location>
</feature>
<dbReference type="GO" id="GO:0043565">
    <property type="term" value="F:sequence-specific DNA binding"/>
    <property type="evidence" value="ECO:0007669"/>
    <property type="project" value="InterPro"/>
</dbReference>
<dbReference type="SMART" id="SM00342">
    <property type="entry name" value="HTH_ARAC"/>
    <property type="match status" value="1"/>
</dbReference>
<dbReference type="PROSITE" id="PS01124">
    <property type="entry name" value="HTH_ARAC_FAMILY_2"/>
    <property type="match status" value="1"/>
</dbReference>
<dbReference type="Pfam" id="PF12852">
    <property type="entry name" value="Cupin_6"/>
    <property type="match status" value="1"/>
</dbReference>
<protein>
    <submittedName>
        <fullName evidence="5">AraC family transcriptional regulator</fullName>
    </submittedName>
</protein>
<dbReference type="Proteomes" id="UP000315677">
    <property type="component" value="Unassembled WGS sequence"/>
</dbReference>
<gene>
    <name evidence="5" type="ORF">FB558_3114</name>
</gene>
<dbReference type="InterPro" id="IPR032783">
    <property type="entry name" value="AraC_lig"/>
</dbReference>
<dbReference type="InterPro" id="IPR018062">
    <property type="entry name" value="HTH_AraC-typ_CS"/>
</dbReference>
<sequence length="313" mass="33849">MDAMSQLLSGLSAHGAFVLRCSLRSPWAMRIEDEAPISVVAPVRGHAHICPDGADPVLLNAGDVAVVRGPRHYRVADEVDSVPQVLIRPGQVCIDLAGRDTPPMSEVGVRTWGNAADGDTLLLDGTYESQTSVGHRLLRNLPELVVAPREHVPGALVDYLGVQMALDEPGQEAVLDRLLDLVLVAVLRWWFAEQAGDGANWYRAHADPVVGRALGLMQGDPAAPWTVASLAARSGLSRAAFARRFTELVGEPPMTFLTTWRLTVAADLLTEPGMTVSAVARRVGYSTPFAFSTAFKRLHEVSPQHYRDRQGIA</sequence>
<dbReference type="Pfam" id="PF12833">
    <property type="entry name" value="HTH_18"/>
    <property type="match status" value="1"/>
</dbReference>
<accession>A0A543E3X1</accession>
<dbReference type="OrthoDB" id="241790at2"/>
<dbReference type="PROSITE" id="PS00041">
    <property type="entry name" value="HTH_ARAC_FAMILY_1"/>
    <property type="match status" value="1"/>
</dbReference>
<comment type="caution">
    <text evidence="5">The sequence shown here is derived from an EMBL/GenBank/DDBJ whole genome shotgun (WGS) entry which is preliminary data.</text>
</comment>
<reference evidence="5 6" key="1">
    <citation type="submission" date="2019-06" db="EMBL/GenBank/DDBJ databases">
        <title>Sequencing the genomes of 1000 actinobacteria strains.</title>
        <authorList>
            <person name="Klenk H.-P."/>
        </authorList>
    </citation>
    <scope>NUCLEOTIDE SEQUENCE [LARGE SCALE GENOMIC DNA]</scope>
    <source>
        <strain evidence="5 6">DSM 45301</strain>
    </source>
</reference>
<dbReference type="EMBL" id="VFPA01000001">
    <property type="protein sequence ID" value="TQM16304.1"/>
    <property type="molecule type" value="Genomic_DNA"/>
</dbReference>